<keyword evidence="3" id="KW-0238">DNA-binding</keyword>
<keyword evidence="2" id="KW-0805">Transcription regulation</keyword>
<dbReference type="Proteomes" id="UP001433638">
    <property type="component" value="Unassembled WGS sequence"/>
</dbReference>
<evidence type="ECO:0000259" key="5">
    <source>
        <dbReference type="PROSITE" id="PS50931"/>
    </source>
</evidence>
<dbReference type="Gene3D" id="3.40.190.290">
    <property type="match status" value="1"/>
</dbReference>
<feature type="domain" description="HTH lysR-type" evidence="5">
    <location>
        <begin position="1"/>
        <end position="60"/>
    </location>
</feature>
<accession>A0ABV1M8W5</accession>
<dbReference type="SUPFAM" id="SSF53850">
    <property type="entry name" value="Periplasmic binding protein-like II"/>
    <property type="match status" value="1"/>
</dbReference>
<organism evidence="6 7">
    <name type="scientific">Vogesella oryzagri</name>
    <dbReference type="NCBI Taxonomy" id="3160864"/>
    <lineage>
        <taxon>Bacteria</taxon>
        <taxon>Pseudomonadati</taxon>
        <taxon>Pseudomonadota</taxon>
        <taxon>Betaproteobacteria</taxon>
        <taxon>Neisseriales</taxon>
        <taxon>Chromobacteriaceae</taxon>
        <taxon>Vogesella</taxon>
    </lineage>
</organism>
<sequence length="303" mass="32457">MSISHRHIEVFRAVMTSGSVTAAAALLHTSQPTVSRELARLEQLLGFVLFDRVKGRLLPTAPALALFDEVQRSYIGLERIMEAAANLARPDGGQLAVACLPAFAHALLPAVCRRLHQEAGHVRVAITPQESPLLEEWLSAQRFDLGLTESAEAPPGTSLLPLLSADEVCVLPDDHPLLEKTVLAPQDFAGQPFVSLSPQDAYRLQLDAVFAAAGVARQLVWETHSAVSVCALVREGLGLAIVNPLTALAMAGQGLQLRRFAVSVPFGVSVVLPQFRPSTPLAARFVALLQQEAAALQQRLASI</sequence>
<keyword evidence="7" id="KW-1185">Reference proteome</keyword>
<gene>
    <name evidence="6" type="ORF">ABNW52_17830</name>
</gene>
<evidence type="ECO:0000256" key="1">
    <source>
        <dbReference type="ARBA" id="ARBA00009437"/>
    </source>
</evidence>
<evidence type="ECO:0000256" key="3">
    <source>
        <dbReference type="ARBA" id="ARBA00023125"/>
    </source>
</evidence>
<name>A0ABV1M8W5_9NEIS</name>
<proteinExistence type="inferred from homology"/>
<evidence type="ECO:0000313" key="7">
    <source>
        <dbReference type="Proteomes" id="UP001433638"/>
    </source>
</evidence>
<dbReference type="PANTHER" id="PTHR30427:SF1">
    <property type="entry name" value="TRANSCRIPTIONAL ACTIVATOR PROTEIN LYSR"/>
    <property type="match status" value="1"/>
</dbReference>
<dbReference type="PANTHER" id="PTHR30427">
    <property type="entry name" value="TRANSCRIPTIONAL ACTIVATOR PROTEIN LYSR"/>
    <property type="match status" value="1"/>
</dbReference>
<dbReference type="RefSeq" id="WP_349590828.1">
    <property type="nucleotide sequence ID" value="NZ_JBEFLD010000011.1"/>
</dbReference>
<dbReference type="SUPFAM" id="SSF46785">
    <property type="entry name" value="Winged helix' DNA-binding domain"/>
    <property type="match status" value="1"/>
</dbReference>
<dbReference type="NCBIfam" id="NF008239">
    <property type="entry name" value="PRK11013.1"/>
    <property type="match status" value="1"/>
</dbReference>
<reference evidence="6" key="1">
    <citation type="submission" date="2024-06" db="EMBL/GenBank/DDBJ databases">
        <title>Genome sequence of Vogesella sp. MAHUQ-64.</title>
        <authorList>
            <person name="Huq M.A."/>
        </authorList>
    </citation>
    <scope>NUCLEOTIDE SEQUENCE</scope>
    <source>
        <strain evidence="6">MAHUQ-64</strain>
    </source>
</reference>
<dbReference type="InterPro" id="IPR005119">
    <property type="entry name" value="LysR_subst-bd"/>
</dbReference>
<protein>
    <submittedName>
        <fullName evidence="6">LysR family transcriptional regulator</fullName>
    </submittedName>
</protein>
<dbReference type="Gene3D" id="1.10.10.10">
    <property type="entry name" value="Winged helix-like DNA-binding domain superfamily/Winged helix DNA-binding domain"/>
    <property type="match status" value="1"/>
</dbReference>
<comment type="caution">
    <text evidence="6">The sequence shown here is derived from an EMBL/GenBank/DDBJ whole genome shotgun (WGS) entry which is preliminary data.</text>
</comment>
<evidence type="ECO:0000256" key="2">
    <source>
        <dbReference type="ARBA" id="ARBA00023015"/>
    </source>
</evidence>
<dbReference type="InterPro" id="IPR036388">
    <property type="entry name" value="WH-like_DNA-bd_sf"/>
</dbReference>
<dbReference type="PRINTS" id="PR00039">
    <property type="entry name" value="HTHLYSR"/>
</dbReference>
<evidence type="ECO:0000313" key="6">
    <source>
        <dbReference type="EMBL" id="MEQ6292476.1"/>
    </source>
</evidence>
<dbReference type="Pfam" id="PF03466">
    <property type="entry name" value="LysR_substrate"/>
    <property type="match status" value="1"/>
</dbReference>
<evidence type="ECO:0000256" key="4">
    <source>
        <dbReference type="ARBA" id="ARBA00023163"/>
    </source>
</evidence>
<dbReference type="PROSITE" id="PS50931">
    <property type="entry name" value="HTH_LYSR"/>
    <property type="match status" value="1"/>
</dbReference>
<dbReference type="EMBL" id="JBEFLD010000011">
    <property type="protein sequence ID" value="MEQ6292476.1"/>
    <property type="molecule type" value="Genomic_DNA"/>
</dbReference>
<dbReference type="Pfam" id="PF00126">
    <property type="entry name" value="HTH_1"/>
    <property type="match status" value="1"/>
</dbReference>
<keyword evidence="4" id="KW-0804">Transcription</keyword>
<comment type="similarity">
    <text evidence="1">Belongs to the LysR transcriptional regulatory family.</text>
</comment>
<dbReference type="InterPro" id="IPR000847">
    <property type="entry name" value="LysR_HTH_N"/>
</dbReference>
<dbReference type="InterPro" id="IPR036390">
    <property type="entry name" value="WH_DNA-bd_sf"/>
</dbReference>